<dbReference type="Pfam" id="PF07703">
    <property type="entry name" value="A2M_BRD"/>
    <property type="match status" value="1"/>
</dbReference>
<comment type="function">
    <text evidence="8">Binds covalently through a thioester bond to the pathogen surface resulting in pathogen clearance.</text>
</comment>
<protein>
    <recommendedName>
        <fullName evidence="10">TEP1-F</fullName>
    </recommendedName>
</protein>
<evidence type="ECO:0000256" key="8">
    <source>
        <dbReference type="ARBA" id="ARBA00057615"/>
    </source>
</evidence>
<evidence type="ECO:0000259" key="12">
    <source>
        <dbReference type="SMART" id="SM01360"/>
    </source>
</evidence>
<evidence type="ECO:0000256" key="3">
    <source>
        <dbReference type="ARBA" id="ARBA00022729"/>
    </source>
</evidence>
<dbReference type="Proteomes" id="UP000075920">
    <property type="component" value="Unassembled WGS sequence"/>
</dbReference>
<dbReference type="Gene3D" id="1.50.10.20">
    <property type="match status" value="1"/>
</dbReference>
<dbReference type="InterPro" id="IPR008930">
    <property type="entry name" value="Terpenoid_cyclase/PrenylTrfase"/>
</dbReference>
<reference evidence="14" key="2">
    <citation type="submission" date="2020-05" db="UniProtKB">
        <authorList>
            <consortium name="EnsemblMetazoa"/>
        </authorList>
    </citation>
    <scope>IDENTIFICATION</scope>
    <source>
        <strain evidence="14">MINIMUS1</strain>
    </source>
</reference>
<evidence type="ECO:0000256" key="5">
    <source>
        <dbReference type="ARBA" id="ARBA00022966"/>
    </source>
</evidence>
<dbReference type="VEuPathDB" id="VectorBase:AMIN007005"/>
<comment type="subcellular location">
    <subcellularLocation>
        <location evidence="1">Secreted</location>
    </subcellularLocation>
</comment>
<dbReference type="InterPro" id="IPR041555">
    <property type="entry name" value="MG3"/>
</dbReference>
<dbReference type="Pfam" id="PF17791">
    <property type="entry name" value="MG3"/>
    <property type="match status" value="1"/>
</dbReference>
<dbReference type="SUPFAM" id="SSF49410">
    <property type="entry name" value="Alpha-macroglobulin receptor domain"/>
    <property type="match status" value="1"/>
</dbReference>
<evidence type="ECO:0000256" key="10">
    <source>
        <dbReference type="ARBA" id="ARBA00078071"/>
    </source>
</evidence>
<evidence type="ECO:0000259" key="13">
    <source>
        <dbReference type="SMART" id="SM01361"/>
    </source>
</evidence>
<dbReference type="Pfam" id="PF01835">
    <property type="entry name" value="MG2"/>
    <property type="match status" value="1"/>
</dbReference>
<dbReference type="EnsemblMetazoa" id="AMIN007005-RA">
    <property type="protein sequence ID" value="AMIN007005-PA"/>
    <property type="gene ID" value="AMIN007005"/>
</dbReference>
<organism evidence="14 15">
    <name type="scientific">Anopheles minimus</name>
    <dbReference type="NCBI Taxonomy" id="112268"/>
    <lineage>
        <taxon>Eukaryota</taxon>
        <taxon>Metazoa</taxon>
        <taxon>Ecdysozoa</taxon>
        <taxon>Arthropoda</taxon>
        <taxon>Hexapoda</taxon>
        <taxon>Insecta</taxon>
        <taxon>Pterygota</taxon>
        <taxon>Neoptera</taxon>
        <taxon>Endopterygota</taxon>
        <taxon>Diptera</taxon>
        <taxon>Nematocera</taxon>
        <taxon>Culicoidea</taxon>
        <taxon>Culicidae</taxon>
        <taxon>Anophelinae</taxon>
        <taxon>Anopheles</taxon>
    </lineage>
</organism>
<dbReference type="InterPro" id="IPR013783">
    <property type="entry name" value="Ig-like_fold"/>
</dbReference>
<dbReference type="Gene3D" id="2.60.120.1540">
    <property type="match status" value="1"/>
</dbReference>
<keyword evidence="4" id="KW-0391">Immunity</keyword>
<evidence type="ECO:0000256" key="7">
    <source>
        <dbReference type="ARBA" id="ARBA00023180"/>
    </source>
</evidence>
<dbReference type="InterPro" id="IPR009048">
    <property type="entry name" value="A-macroglobulin_rcpt-bd"/>
</dbReference>
<dbReference type="Gene3D" id="2.20.130.20">
    <property type="match status" value="1"/>
</dbReference>
<dbReference type="InterPro" id="IPR036595">
    <property type="entry name" value="A-macroglobulin_rcpt-bd_sf"/>
</dbReference>
<dbReference type="SMART" id="SM01361">
    <property type="entry name" value="A2M_recep"/>
    <property type="match status" value="1"/>
</dbReference>
<dbReference type="SMART" id="SM01359">
    <property type="entry name" value="A2M_N_2"/>
    <property type="match status" value="1"/>
</dbReference>
<dbReference type="Pfam" id="PF07678">
    <property type="entry name" value="TED_complement"/>
    <property type="match status" value="1"/>
</dbReference>
<dbReference type="InterPro" id="IPR011626">
    <property type="entry name" value="Alpha-macroglobulin_TED"/>
</dbReference>
<dbReference type="InterPro" id="IPR040839">
    <property type="entry name" value="MG4"/>
</dbReference>
<evidence type="ECO:0000256" key="6">
    <source>
        <dbReference type="ARBA" id="ARBA00023157"/>
    </source>
</evidence>
<evidence type="ECO:0000259" key="11">
    <source>
        <dbReference type="SMART" id="SM01359"/>
    </source>
</evidence>
<dbReference type="InterPro" id="IPR002890">
    <property type="entry name" value="MG2"/>
</dbReference>
<dbReference type="InterPro" id="IPR050473">
    <property type="entry name" value="A2M/Complement_sys"/>
</dbReference>
<evidence type="ECO:0000256" key="9">
    <source>
        <dbReference type="ARBA" id="ARBA00063781"/>
    </source>
</evidence>
<dbReference type="STRING" id="112268.A0A182W9H7"/>
<dbReference type="SMART" id="SM01419">
    <property type="entry name" value="Thiol-ester_cl"/>
    <property type="match status" value="1"/>
</dbReference>
<dbReference type="SUPFAM" id="SSF48239">
    <property type="entry name" value="Terpenoid cyclases/Protein prenyltransferases"/>
    <property type="match status" value="1"/>
</dbReference>
<dbReference type="GO" id="GO:0002376">
    <property type="term" value="P:immune system process"/>
    <property type="evidence" value="ECO:0007669"/>
    <property type="project" value="UniProtKB-KW"/>
</dbReference>
<dbReference type="InterPro" id="IPR047565">
    <property type="entry name" value="Alpha-macroglob_thiol-ester_cl"/>
</dbReference>
<dbReference type="InterPro" id="IPR011625">
    <property type="entry name" value="A2M_N_BRD"/>
</dbReference>
<dbReference type="InterPro" id="IPR001599">
    <property type="entry name" value="Macroglobln_a2"/>
</dbReference>
<dbReference type="GO" id="GO:0004866">
    <property type="term" value="F:endopeptidase inhibitor activity"/>
    <property type="evidence" value="ECO:0007669"/>
    <property type="project" value="InterPro"/>
</dbReference>
<proteinExistence type="predicted"/>
<dbReference type="Gene3D" id="2.60.40.690">
    <property type="entry name" value="Alpha-macroglobulin, receptor-binding domain"/>
    <property type="match status" value="1"/>
</dbReference>
<evidence type="ECO:0000313" key="14">
    <source>
        <dbReference type="EnsemblMetazoa" id="AMIN007005-PA"/>
    </source>
</evidence>
<evidence type="ECO:0000256" key="2">
    <source>
        <dbReference type="ARBA" id="ARBA00022525"/>
    </source>
</evidence>
<name>A0A182W9H7_9DIPT</name>
<sequence length="1328" mass="151465">MWQFISSRILTVIIFIGAAHGMLVVGPKFIRANQNYTVAISNLHPSLRKVNLKLCIDGHTDGGSKVLIETKTIEVGWNTNEQITFNIPENLPAGNYKFTVDGQRGFSFHKETDLKYLRKSIAGLIQISKPVFKPGDTVQFRVIVLDPELRPPARVNTIHVRIYDPQKNVIRQWPWARLQTGVFENELQIAPTPMLGIWNISVLMNGEELVSKTFEVKEYVLSSFDVNVYPSIIPLESHQALLLTIKADYHFGKPVIGLAKVELYLEDDELDQRKEIEVYGKRLVELRFKEKLSLYEPQQNVRVRTTFIEKHTNRTVVKDAPITVYKHKYRVELIKESPQFRPAYSFKCALQFRFHDGTPATGITGEVKVDEIGYHETATSDNNGLIKLVLLPNKDINEMTISYSNEDGFFYEEQVGKANVVTDTYFKLKLTNPVKLNEMLQLTVRCNKQMTFFVYYVVSKGNIIDTGYISSRNQNDYILKATEKMLPKARIIVATVVNRIMVYDVVDIHFEELHNNFNMSIDEQIVQPGQQVELRMTGRPGAYVGLAAYDKGLLYYNHDLFWEDFMQVFDGFHSVEENAYDKFHSAGLFRMLGDDIIIKVAEDISARDGLLKIFPFSKSEWHRTKFPESWLWQNDTIGRFGIRTIAVAVPDTTTSWYLTGFSIDPEYGFGIIKKPIQLTTIQPFYIVENLPYSIKRGEVVELHFTLFNYLGGEHIADVTLYNVDNQLEFVERPLEELNYTKSVTVPSNIGVPISFSVKARKLGEVVICVKATILAGWKTDALEKVIQVTPESLVQSYMHSRSFCSDTYINQTFSFYTDIDKKADNESKKIEFRLIPNLLPAVLNNLDGLLALPSGNGEQNMLHLGPNIVVLDYLRAIGSKDQNLIDKATSLIRQGYHKQMRYRRLDGSFGVLQNLTGGTFLTAFVAKSMQTASKYISEVDMVKIEKAFDWLATKQRSSGRFYEVDTVNYNDMRGGLRNGISLTSYVVTALLENENARVKHAVVIQRAMNYLSSQMESINNAYDLSIATYALMLNGHIMKDKAFQMLLQMSTLKNNNVERFWQTPNSIEATAYALLSFVIAEKYVDGIPVMRWLANQRYVTGSLPRTQDTFVGLKALTKMAEKISPSRNNYTIQFKIRERFQKLFLQYTNGTKMIHINSEASDVINFELPELLNQFGLSVSGNGCGSFNLFYQYSINLMNIRNQFVLELQKQNTGSNYELQLNVCASFIPTITDRHSNMVTVEVTLPSGYVVDRNPISEQTAAIAKLAFDVRYGGTSVVVYYANMDDKQNCFTVNAFPQGKVTLKRPAYVVVYDTINPNWNAIKMYEMD</sequence>
<dbReference type="Pfam" id="PF00207">
    <property type="entry name" value="A2M"/>
    <property type="match status" value="1"/>
</dbReference>
<dbReference type="SMART" id="SM01360">
    <property type="entry name" value="A2M"/>
    <property type="match status" value="1"/>
</dbReference>
<keyword evidence="6" id="KW-1015">Disulfide bond</keyword>
<dbReference type="Gene3D" id="2.60.40.1940">
    <property type="match status" value="1"/>
</dbReference>
<feature type="domain" description="Alpha-2-macroglobulin bait region" evidence="11">
    <location>
        <begin position="426"/>
        <end position="556"/>
    </location>
</feature>
<keyword evidence="7" id="KW-0325">Glycoprotein</keyword>
<dbReference type="Pfam" id="PF17789">
    <property type="entry name" value="MG4"/>
    <property type="match status" value="1"/>
</dbReference>
<dbReference type="Gene3D" id="2.60.40.2950">
    <property type="match status" value="1"/>
</dbReference>
<feature type="domain" description="Alpha-2-macroglobulin" evidence="12">
    <location>
        <begin position="629"/>
        <end position="720"/>
    </location>
</feature>
<dbReference type="Pfam" id="PF07677">
    <property type="entry name" value="A2M_recep"/>
    <property type="match status" value="1"/>
</dbReference>
<reference evidence="15" key="1">
    <citation type="submission" date="2013-03" db="EMBL/GenBank/DDBJ databases">
        <title>The Genome Sequence of Anopheles minimus MINIMUS1.</title>
        <authorList>
            <consortium name="The Broad Institute Genomics Platform"/>
            <person name="Neafsey D.E."/>
            <person name="Walton C."/>
            <person name="Walker B."/>
            <person name="Young S.K."/>
            <person name="Zeng Q."/>
            <person name="Gargeya S."/>
            <person name="Fitzgerald M."/>
            <person name="Haas B."/>
            <person name="Abouelleil A."/>
            <person name="Allen A.W."/>
            <person name="Alvarado L."/>
            <person name="Arachchi H.M."/>
            <person name="Berlin A.M."/>
            <person name="Chapman S.B."/>
            <person name="Gainer-Dewar J."/>
            <person name="Goldberg J."/>
            <person name="Griggs A."/>
            <person name="Gujja S."/>
            <person name="Hansen M."/>
            <person name="Howarth C."/>
            <person name="Imamovic A."/>
            <person name="Ireland A."/>
            <person name="Larimer J."/>
            <person name="McCowan C."/>
            <person name="Murphy C."/>
            <person name="Pearson M."/>
            <person name="Poon T.W."/>
            <person name="Priest M."/>
            <person name="Roberts A."/>
            <person name="Saif S."/>
            <person name="Shea T."/>
            <person name="Sisk P."/>
            <person name="Sykes S."/>
            <person name="Wortman J."/>
            <person name="Nusbaum C."/>
            <person name="Birren B."/>
        </authorList>
    </citation>
    <scope>NUCLEOTIDE SEQUENCE [LARGE SCALE GENOMIC DNA]</scope>
    <source>
        <strain evidence="15">MINIMUS1</strain>
    </source>
</reference>
<keyword evidence="5" id="KW-0882">Thioester bond</keyword>
<dbReference type="Gene3D" id="6.20.50.160">
    <property type="match status" value="1"/>
</dbReference>
<feature type="domain" description="Alpha-macroglobulin receptor-binding" evidence="13">
    <location>
        <begin position="1236"/>
        <end position="1325"/>
    </location>
</feature>
<dbReference type="GO" id="GO:0005615">
    <property type="term" value="C:extracellular space"/>
    <property type="evidence" value="ECO:0007669"/>
    <property type="project" value="InterPro"/>
</dbReference>
<accession>A0A182W9H7</accession>
<keyword evidence="15" id="KW-1185">Reference proteome</keyword>
<evidence type="ECO:0000313" key="15">
    <source>
        <dbReference type="Proteomes" id="UP000075920"/>
    </source>
</evidence>
<evidence type="ECO:0000256" key="4">
    <source>
        <dbReference type="ARBA" id="ARBA00022859"/>
    </source>
</evidence>
<keyword evidence="2" id="KW-0964">Secreted</keyword>
<dbReference type="FunFam" id="2.60.40.1930:FF:000001">
    <property type="entry name" value="CD109 isoform 3"/>
    <property type="match status" value="1"/>
</dbReference>
<dbReference type="PANTHER" id="PTHR11412">
    <property type="entry name" value="MACROGLOBULIN / COMPLEMENT"/>
    <property type="match status" value="1"/>
</dbReference>
<keyword evidence="3" id="KW-0732">Signal</keyword>
<dbReference type="Gene3D" id="2.60.40.1930">
    <property type="match status" value="2"/>
</dbReference>
<dbReference type="Pfam" id="PF21412">
    <property type="entry name" value="TEP1_CUB2"/>
    <property type="match status" value="1"/>
</dbReference>
<dbReference type="InterPro" id="IPR049135">
    <property type="entry name" value="TEP1_CUB2"/>
</dbReference>
<evidence type="ECO:0000256" key="1">
    <source>
        <dbReference type="ARBA" id="ARBA00004613"/>
    </source>
</evidence>
<dbReference type="Gene3D" id="2.60.40.10">
    <property type="entry name" value="Immunoglobulins"/>
    <property type="match status" value="2"/>
</dbReference>
<comment type="subunit">
    <text evidence="9">Heterodimer of a TEP1-N chain and an TEP1-C chain non-covalently linked. Forms a complex composed of TEP1-N and TEP1-C heterodimer, LRIM1 and APL1C; the interaction stabilizes TEP1-N and TEP1-C heterodimer, prevents its binding to tissues while circulating in the hemolymph and protects the thioester bond from hydrolysis. Mature TEP1 and to a lesser extent full-length TEP1 interact with SPCLIP1; the interaction is induced by microbial infection.</text>
</comment>
<dbReference type="PANTHER" id="PTHR11412:SF136">
    <property type="entry name" value="CD109 ANTIGEN"/>
    <property type="match status" value="1"/>
</dbReference>